<keyword evidence="9" id="KW-0482">Metalloprotease</keyword>
<dbReference type="GO" id="GO:0005886">
    <property type="term" value="C:plasma membrane"/>
    <property type="evidence" value="ECO:0007669"/>
    <property type="project" value="UniProtKB-SubCell"/>
</dbReference>
<keyword evidence="16" id="KW-1185">Reference proteome</keyword>
<dbReference type="SUPFAM" id="SSF48371">
    <property type="entry name" value="ARM repeat"/>
    <property type="match status" value="1"/>
</dbReference>
<comment type="cofactor">
    <cofactor evidence="11">
        <name>Zn(2+)</name>
        <dbReference type="ChEBI" id="CHEBI:29105"/>
    </cofactor>
    <text evidence="11">Binds 1 zinc ion per subunit.</text>
</comment>
<feature type="transmembrane region" description="Helical" evidence="12">
    <location>
        <begin position="836"/>
        <end position="865"/>
    </location>
</feature>
<gene>
    <name evidence="15" type="ORF">Ocin01_15333</name>
</gene>
<dbReference type="GO" id="GO:0004177">
    <property type="term" value="F:aminopeptidase activity"/>
    <property type="evidence" value="ECO:0007669"/>
    <property type="project" value="TreeGrafter"/>
</dbReference>
<feature type="binding site" evidence="11">
    <location>
        <position position="334"/>
    </location>
    <ligand>
        <name>Zn(2+)</name>
        <dbReference type="ChEBI" id="CHEBI:29105"/>
        <note>catalytic</note>
    </ligand>
</feature>
<proteinExistence type="inferred from homology"/>
<evidence type="ECO:0000256" key="1">
    <source>
        <dbReference type="ARBA" id="ARBA00004496"/>
    </source>
</evidence>
<dbReference type="AlphaFoldDB" id="A0A1D2ME90"/>
<dbReference type="Gene3D" id="1.25.40.320">
    <property type="entry name" value="Peptidase M1, leukotriene A4 hydrolase/aminopeptidase C-terminal domain"/>
    <property type="match status" value="1"/>
</dbReference>
<feature type="transmembrane region" description="Helical" evidence="12">
    <location>
        <begin position="794"/>
        <end position="816"/>
    </location>
</feature>
<keyword evidence="7 15" id="KW-0378">Hydrolase</keyword>
<dbReference type="Proteomes" id="UP000094527">
    <property type="component" value="Unassembled WGS sequence"/>
</dbReference>
<feature type="active site" description="Proton donor" evidence="10">
    <location>
        <position position="422"/>
    </location>
</feature>
<evidence type="ECO:0000256" key="8">
    <source>
        <dbReference type="ARBA" id="ARBA00022833"/>
    </source>
</evidence>
<dbReference type="InterPro" id="IPR038502">
    <property type="entry name" value="M1_LTA-4_hydro/amino_C_sf"/>
</dbReference>
<sequence>MKRLEHSASTTHLDRMLVLIVSLLCVLPTAFSVPDKSKWIGPSDPSSFSNPEDFLTQNLAINWNVDFDSKTVSGSVAYDVLILNTNVSELIFDTVALILEKVVSDGKELKYHLGPDVGPFGSPLKINVESLMKNKQKGDQIHLEIHYKTGKNCTSLTWVDPISTLGKKQPFVFSSNQPTNARALLPCQDTPSVKATFSSQVSVPKQLRCLMGALSVGEPEEQEPLKIFRFSQKIPISSYLIAITVGDLVSKEIGPRSHVWAEPSFVDEAAAEFSDTEKMLQTAEKLFGNYVWSVYDIVIMPKNYPSLGMENPCLTFVPPFIVAGDKSMIYVISHEISHSWTGNLVTNHDWQHFWLNEGFTKFLERKILGQLHGEEFRHLLSIVGLDKLASVIKNRGEDDPFTSLVMDLGGIDPDETKSSVPYEKGATFLYFLEEKVGGASVFDKFLYQYIQKNSYGSLDSSQFKEQFLAYFNAKGMGEMLQGIEWDRWLYSPGMPPVIPKYDRKLVEPCTKLKNRWVDWNPELEEQVPFNKTDLEGLNTLQIAQFLEELMNTGPQPVKKLEKIEEIYEISKKKSVYIKLRWIRMGVKSRWYAILQPAFDFVNEYGQVLTLRPVYKELNKWVEVREQVIKNFRENEAFMNSVSCDRLGFELGEGFLININYFPNRINPSLNDYIYKQGQQTFQKRNLLSTRGCHKIEACNIVKSKFKTDYNMVAPVAINPRRGRRSAVSAKTAKRTVFLFYSIFGCALIVTCALTNIILLLVVHGSITVADTINRQQGTLKSDEVDPKLALPTHYLLLTWMFNFFASLVTVPLLYSALERLSKLMAKRRVFSQDAPITPFLEIITTFAFSLFLYSALVHAGAALFVRDIFRLINMHMIKKSAPLLVVVTDGNPPDVINV</sequence>
<dbReference type="GO" id="GO:0006508">
    <property type="term" value="P:proteolysis"/>
    <property type="evidence" value="ECO:0007669"/>
    <property type="project" value="UniProtKB-KW"/>
</dbReference>
<dbReference type="FunFam" id="1.10.390.10:FF:000003">
    <property type="entry name" value="Leukotriene A(4) hydrolase"/>
    <property type="match status" value="1"/>
</dbReference>
<dbReference type="InterPro" id="IPR049980">
    <property type="entry name" value="LTA4H_cat"/>
</dbReference>
<dbReference type="InterPro" id="IPR045357">
    <property type="entry name" value="Aminopeptidase_N-like_N"/>
</dbReference>
<keyword evidence="12" id="KW-0812">Transmembrane</keyword>
<feature type="binding site" evidence="11">
    <location>
        <position position="338"/>
    </location>
    <ligand>
        <name>Zn(2+)</name>
        <dbReference type="ChEBI" id="CHEBI:29105"/>
        <note>catalytic</note>
    </ligand>
</feature>
<dbReference type="InterPro" id="IPR015211">
    <property type="entry name" value="Peptidase_M1_C"/>
</dbReference>
<dbReference type="Gene3D" id="3.30.2010.30">
    <property type="match status" value="1"/>
</dbReference>
<comment type="similarity">
    <text evidence="3">Belongs to the peptidase M1 family.</text>
</comment>
<dbReference type="FunFam" id="3.30.2010.30:FF:000001">
    <property type="entry name" value="Leukotriene A(4) hydrolase"/>
    <property type="match status" value="1"/>
</dbReference>
<keyword evidence="6 11" id="KW-0479">Metal-binding</keyword>
<evidence type="ECO:0000256" key="4">
    <source>
        <dbReference type="ARBA" id="ARBA00022490"/>
    </source>
</evidence>
<keyword evidence="8 11" id="KW-0862">Zinc</keyword>
<dbReference type="Gene3D" id="1.10.390.10">
    <property type="entry name" value="Neutral Protease Domain 2"/>
    <property type="match status" value="1"/>
</dbReference>
<dbReference type="Gene3D" id="2.60.40.1730">
    <property type="entry name" value="tricorn interacting facor f3 domain"/>
    <property type="match status" value="1"/>
</dbReference>
<organism evidence="15 16">
    <name type="scientific">Orchesella cincta</name>
    <name type="common">Springtail</name>
    <name type="synonym">Podura cincta</name>
    <dbReference type="NCBI Taxonomy" id="48709"/>
    <lineage>
        <taxon>Eukaryota</taxon>
        <taxon>Metazoa</taxon>
        <taxon>Ecdysozoa</taxon>
        <taxon>Arthropoda</taxon>
        <taxon>Hexapoda</taxon>
        <taxon>Collembola</taxon>
        <taxon>Entomobryomorpha</taxon>
        <taxon>Entomobryoidea</taxon>
        <taxon>Orchesellidae</taxon>
        <taxon>Orchesellinae</taxon>
        <taxon>Orchesella</taxon>
    </lineage>
</organism>
<evidence type="ECO:0000256" key="9">
    <source>
        <dbReference type="ARBA" id="ARBA00023049"/>
    </source>
</evidence>
<dbReference type="Pfam" id="PF17900">
    <property type="entry name" value="Peptidase_M1_N"/>
    <property type="match status" value="1"/>
</dbReference>
<feature type="domain" description="Peptidase M1 leukotriene A4 hydrolase/aminopeptidase C-terminal" evidence="14">
    <location>
        <begin position="504"/>
        <end position="650"/>
    </location>
</feature>
<dbReference type="InterPro" id="IPR042097">
    <property type="entry name" value="Aminopeptidase_N-like_N_sf"/>
</dbReference>
<keyword evidence="4" id="KW-0963">Cytoplasm</keyword>
<dbReference type="Pfam" id="PF09127">
    <property type="entry name" value="Leuk-A4-hydro_C"/>
    <property type="match status" value="1"/>
</dbReference>
<keyword evidence="5" id="KW-0645">Protease</keyword>
<evidence type="ECO:0000313" key="15">
    <source>
        <dbReference type="EMBL" id="ODM91348.1"/>
    </source>
</evidence>
<evidence type="ECO:0000256" key="6">
    <source>
        <dbReference type="ARBA" id="ARBA00022723"/>
    </source>
</evidence>
<dbReference type="PANTHER" id="PTHR45726">
    <property type="entry name" value="LEUKOTRIENE A-4 HYDROLASE"/>
    <property type="match status" value="1"/>
</dbReference>
<accession>A0A1D2ME90</accession>
<feature type="transmembrane region" description="Helical" evidence="12">
    <location>
        <begin position="737"/>
        <end position="762"/>
    </location>
</feature>
<dbReference type="SUPFAM" id="SSF63737">
    <property type="entry name" value="Leukotriene A4 hydrolase N-terminal domain"/>
    <property type="match status" value="1"/>
</dbReference>
<evidence type="ECO:0000256" key="5">
    <source>
        <dbReference type="ARBA" id="ARBA00022670"/>
    </source>
</evidence>
<comment type="subcellular location">
    <subcellularLocation>
        <location evidence="2">Cell membrane</location>
        <topology evidence="2">Lipid-anchor</topology>
        <topology evidence="2">GPI-anchor</topology>
    </subcellularLocation>
    <subcellularLocation>
        <location evidence="1">Cytoplasm</location>
    </subcellularLocation>
</comment>
<protein>
    <submittedName>
        <fullName evidence="15">Leukotriene A-4 hydrolase</fullName>
    </submittedName>
</protein>
<evidence type="ECO:0000256" key="11">
    <source>
        <dbReference type="PIRSR" id="PIRSR634015-3"/>
    </source>
</evidence>
<dbReference type="InterPro" id="IPR014782">
    <property type="entry name" value="Peptidase_M1_dom"/>
</dbReference>
<keyword evidence="12" id="KW-1133">Transmembrane helix</keyword>
<dbReference type="InterPro" id="IPR034015">
    <property type="entry name" value="M1_LTA4H"/>
</dbReference>
<name>A0A1D2ME90_ORCCI</name>
<comment type="caution">
    <text evidence="15">The sequence shown here is derived from an EMBL/GenBank/DDBJ whole genome shotgun (WGS) entry which is preliminary data.</text>
</comment>
<dbReference type="GO" id="GO:0005829">
    <property type="term" value="C:cytosol"/>
    <property type="evidence" value="ECO:0007669"/>
    <property type="project" value="TreeGrafter"/>
</dbReference>
<dbReference type="InterPro" id="IPR016024">
    <property type="entry name" value="ARM-type_fold"/>
</dbReference>
<evidence type="ECO:0000256" key="3">
    <source>
        <dbReference type="ARBA" id="ARBA00010136"/>
    </source>
</evidence>
<dbReference type="InterPro" id="IPR027268">
    <property type="entry name" value="Peptidase_M4/M1_CTD_sf"/>
</dbReference>
<dbReference type="SUPFAM" id="SSF55486">
    <property type="entry name" value="Metalloproteases ('zincins'), catalytic domain"/>
    <property type="match status" value="1"/>
</dbReference>
<evidence type="ECO:0000313" key="16">
    <source>
        <dbReference type="Proteomes" id="UP000094527"/>
    </source>
</evidence>
<feature type="active site" description="Proton acceptor" evidence="10">
    <location>
        <position position="335"/>
    </location>
</feature>
<dbReference type="GO" id="GO:0008237">
    <property type="term" value="F:metallopeptidase activity"/>
    <property type="evidence" value="ECO:0007669"/>
    <property type="project" value="UniProtKB-KW"/>
</dbReference>
<feature type="chain" id="PRO_5008903883" evidence="13">
    <location>
        <begin position="33"/>
        <end position="898"/>
    </location>
</feature>
<dbReference type="SMART" id="SM01263">
    <property type="entry name" value="Leuk-A4-hydro_C"/>
    <property type="match status" value="1"/>
</dbReference>
<keyword evidence="13" id="KW-0732">Signal</keyword>
<dbReference type="STRING" id="48709.A0A1D2ME90"/>
<dbReference type="PANTHER" id="PTHR45726:SF3">
    <property type="entry name" value="LEUKOTRIENE A-4 HYDROLASE"/>
    <property type="match status" value="1"/>
</dbReference>
<dbReference type="OMA" id="KASLIHY"/>
<dbReference type="GO" id="GO:0008270">
    <property type="term" value="F:zinc ion binding"/>
    <property type="evidence" value="ECO:0007669"/>
    <property type="project" value="InterPro"/>
</dbReference>
<dbReference type="Pfam" id="PF01433">
    <property type="entry name" value="Peptidase_M1"/>
    <property type="match status" value="1"/>
</dbReference>
<dbReference type="EMBL" id="LJIJ01001586">
    <property type="protein sequence ID" value="ODM91348.1"/>
    <property type="molecule type" value="Genomic_DNA"/>
</dbReference>
<dbReference type="InterPro" id="IPR001930">
    <property type="entry name" value="Peptidase_M1"/>
</dbReference>
<dbReference type="PRINTS" id="PR00756">
    <property type="entry name" value="ALADIPTASE"/>
</dbReference>
<dbReference type="GO" id="GO:0043171">
    <property type="term" value="P:peptide catabolic process"/>
    <property type="evidence" value="ECO:0007669"/>
    <property type="project" value="TreeGrafter"/>
</dbReference>
<feature type="signal peptide" evidence="13">
    <location>
        <begin position="1"/>
        <end position="32"/>
    </location>
</feature>
<evidence type="ECO:0000259" key="14">
    <source>
        <dbReference type="SMART" id="SM01263"/>
    </source>
</evidence>
<reference evidence="15 16" key="1">
    <citation type="journal article" date="2016" name="Genome Biol. Evol.">
        <title>Gene Family Evolution Reflects Adaptation to Soil Environmental Stressors in the Genome of the Collembolan Orchesella cincta.</title>
        <authorList>
            <person name="Faddeeva-Vakhrusheva A."/>
            <person name="Derks M.F."/>
            <person name="Anvar S.Y."/>
            <person name="Agamennone V."/>
            <person name="Suring W."/>
            <person name="Smit S."/>
            <person name="van Straalen N.M."/>
            <person name="Roelofs D."/>
        </authorList>
    </citation>
    <scope>NUCLEOTIDE SEQUENCE [LARGE SCALE GENOMIC DNA]</scope>
    <source>
        <tissue evidence="15">Mixed pool</tissue>
    </source>
</reference>
<evidence type="ECO:0000256" key="7">
    <source>
        <dbReference type="ARBA" id="ARBA00022801"/>
    </source>
</evidence>
<evidence type="ECO:0000256" key="13">
    <source>
        <dbReference type="SAM" id="SignalP"/>
    </source>
</evidence>
<evidence type="ECO:0000256" key="10">
    <source>
        <dbReference type="PIRSR" id="PIRSR634015-1"/>
    </source>
</evidence>
<evidence type="ECO:0000256" key="12">
    <source>
        <dbReference type="SAM" id="Phobius"/>
    </source>
</evidence>
<keyword evidence="12" id="KW-0472">Membrane</keyword>
<dbReference type="CDD" id="cd09599">
    <property type="entry name" value="M1_LTA4H"/>
    <property type="match status" value="1"/>
</dbReference>
<dbReference type="OrthoDB" id="79562at2759"/>
<feature type="binding site" evidence="11">
    <location>
        <position position="357"/>
    </location>
    <ligand>
        <name>Zn(2+)</name>
        <dbReference type="ChEBI" id="CHEBI:29105"/>
        <note>catalytic</note>
    </ligand>
</feature>
<dbReference type="GO" id="GO:0004301">
    <property type="term" value="F:epoxide hydrolase activity"/>
    <property type="evidence" value="ECO:0007669"/>
    <property type="project" value="TreeGrafter"/>
</dbReference>
<evidence type="ECO:0000256" key="2">
    <source>
        <dbReference type="ARBA" id="ARBA00004609"/>
    </source>
</evidence>